<feature type="domain" description="MHD" evidence="2">
    <location>
        <begin position="1"/>
        <end position="130"/>
    </location>
</feature>
<dbReference type="PANTHER" id="PTHR10529">
    <property type="entry name" value="AP COMPLEX SUBUNIT MU"/>
    <property type="match status" value="1"/>
</dbReference>
<feature type="region of interest" description="Disordered" evidence="1">
    <location>
        <begin position="100"/>
        <end position="130"/>
    </location>
</feature>
<reference evidence="3" key="1">
    <citation type="journal article" date="2020" name="Fungal Divers.">
        <title>Resolving the Mortierellaceae phylogeny through synthesis of multi-gene phylogenetics and phylogenomics.</title>
        <authorList>
            <person name="Vandepol N."/>
            <person name="Liber J."/>
            <person name="Desiro A."/>
            <person name="Na H."/>
            <person name="Kennedy M."/>
            <person name="Barry K."/>
            <person name="Grigoriev I.V."/>
            <person name="Miller A.N."/>
            <person name="O'Donnell K."/>
            <person name="Stajich J.E."/>
            <person name="Bonito G."/>
        </authorList>
    </citation>
    <scope>NUCLEOTIDE SEQUENCE</scope>
    <source>
        <strain evidence="3">REB-010B</strain>
    </source>
</reference>
<evidence type="ECO:0000313" key="4">
    <source>
        <dbReference type="Proteomes" id="UP000738325"/>
    </source>
</evidence>
<dbReference type="AlphaFoldDB" id="A0A9P6UMJ1"/>
<keyword evidence="4" id="KW-1185">Reference proteome</keyword>
<dbReference type="Gene3D" id="2.60.40.1170">
    <property type="entry name" value="Mu homology domain, subdomain B"/>
    <property type="match status" value="1"/>
</dbReference>
<organism evidence="3 4">
    <name type="scientific">Dissophora globulifera</name>
    <dbReference type="NCBI Taxonomy" id="979702"/>
    <lineage>
        <taxon>Eukaryota</taxon>
        <taxon>Fungi</taxon>
        <taxon>Fungi incertae sedis</taxon>
        <taxon>Mucoromycota</taxon>
        <taxon>Mortierellomycotina</taxon>
        <taxon>Mortierellomycetes</taxon>
        <taxon>Mortierellales</taxon>
        <taxon>Mortierellaceae</taxon>
        <taxon>Dissophora</taxon>
    </lineage>
</organism>
<dbReference type="OrthoDB" id="10259133at2759"/>
<sequence length="130" mass="15122">MKCKFGLNNKVVLEKDPTNRKRSSNTVEIDDCQFHQSVKLDSDCTISFIPSNGEFKLMRYRTSDFNLPFKVHPVVTEIGKSKIEYRIVVKANVFIQALRQQRGAQHPDTPRHGWSDLFSLDRQGQMRPQR</sequence>
<accession>A0A9P6UMJ1</accession>
<proteinExistence type="predicted"/>
<name>A0A9P6UMJ1_9FUNG</name>
<gene>
    <name evidence="3" type="primary">AP2M1_2</name>
    <name evidence="3" type="ORF">BGZ99_009952</name>
</gene>
<dbReference type="SUPFAM" id="SSF49447">
    <property type="entry name" value="Second domain of Mu2 adaptin subunit (ap50) of ap2 adaptor"/>
    <property type="match status" value="1"/>
</dbReference>
<protein>
    <submittedName>
        <fullName evidence="3">AP-2 complex subunit mu</fullName>
    </submittedName>
</protein>
<dbReference type="PROSITE" id="PS51072">
    <property type="entry name" value="MHD"/>
    <property type="match status" value="1"/>
</dbReference>
<dbReference type="InterPro" id="IPR028565">
    <property type="entry name" value="MHD"/>
</dbReference>
<evidence type="ECO:0000313" key="3">
    <source>
        <dbReference type="EMBL" id="KAG0311725.1"/>
    </source>
</evidence>
<evidence type="ECO:0000256" key="1">
    <source>
        <dbReference type="SAM" id="MobiDB-lite"/>
    </source>
</evidence>
<dbReference type="Pfam" id="PF00928">
    <property type="entry name" value="Adap_comp_sub"/>
    <property type="match status" value="1"/>
</dbReference>
<dbReference type="EMBL" id="JAAAIP010000887">
    <property type="protein sequence ID" value="KAG0311725.1"/>
    <property type="molecule type" value="Genomic_DNA"/>
</dbReference>
<dbReference type="Proteomes" id="UP000738325">
    <property type="component" value="Unassembled WGS sequence"/>
</dbReference>
<comment type="caution">
    <text evidence="3">The sequence shown here is derived from an EMBL/GenBank/DDBJ whole genome shotgun (WGS) entry which is preliminary data.</text>
</comment>
<dbReference type="InterPro" id="IPR050431">
    <property type="entry name" value="Adaptor_comp_med_subunit"/>
</dbReference>
<dbReference type="InterPro" id="IPR036168">
    <property type="entry name" value="AP2_Mu_C_sf"/>
</dbReference>
<evidence type="ECO:0000259" key="2">
    <source>
        <dbReference type="PROSITE" id="PS51072"/>
    </source>
</evidence>